<feature type="compositionally biased region" description="Low complexity" evidence="7">
    <location>
        <begin position="32"/>
        <end position="48"/>
    </location>
</feature>
<evidence type="ECO:0000259" key="10">
    <source>
        <dbReference type="Pfam" id="PF07715"/>
    </source>
</evidence>
<gene>
    <name evidence="11" type="ORF">FHS79_001716</name>
</gene>
<evidence type="ECO:0000313" key="12">
    <source>
        <dbReference type="Proteomes" id="UP000538147"/>
    </source>
</evidence>
<feature type="region of interest" description="Disordered" evidence="7">
    <location>
        <begin position="32"/>
        <end position="68"/>
    </location>
</feature>
<evidence type="ECO:0000256" key="3">
    <source>
        <dbReference type="ARBA" id="ARBA00023077"/>
    </source>
</evidence>
<comment type="similarity">
    <text evidence="6">Belongs to the TonB-dependent receptor family.</text>
</comment>
<evidence type="ECO:0000256" key="1">
    <source>
        <dbReference type="ARBA" id="ARBA00004442"/>
    </source>
</evidence>
<keyword evidence="11" id="KW-0675">Receptor</keyword>
<dbReference type="PANTHER" id="PTHR40980">
    <property type="entry name" value="PLUG DOMAIN-CONTAINING PROTEIN"/>
    <property type="match status" value="1"/>
</dbReference>
<dbReference type="Gene3D" id="2.170.130.10">
    <property type="entry name" value="TonB-dependent receptor, plug domain"/>
    <property type="match status" value="1"/>
</dbReference>
<proteinExistence type="inferred from homology"/>
<evidence type="ECO:0000256" key="2">
    <source>
        <dbReference type="ARBA" id="ARBA00022729"/>
    </source>
</evidence>
<evidence type="ECO:0000256" key="5">
    <source>
        <dbReference type="ARBA" id="ARBA00023237"/>
    </source>
</evidence>
<dbReference type="Pfam" id="PF00593">
    <property type="entry name" value="TonB_dep_Rec_b-barrel"/>
    <property type="match status" value="1"/>
</dbReference>
<dbReference type="Proteomes" id="UP000538147">
    <property type="component" value="Unassembled WGS sequence"/>
</dbReference>
<organism evidence="11 12">
    <name type="scientific">Polymorphobacter multimanifer</name>
    <dbReference type="NCBI Taxonomy" id="1070431"/>
    <lineage>
        <taxon>Bacteria</taxon>
        <taxon>Pseudomonadati</taxon>
        <taxon>Pseudomonadota</taxon>
        <taxon>Alphaproteobacteria</taxon>
        <taxon>Sphingomonadales</taxon>
        <taxon>Sphingosinicellaceae</taxon>
        <taxon>Polymorphobacter</taxon>
    </lineage>
</organism>
<feature type="chain" id="PRO_5032327271" evidence="8">
    <location>
        <begin position="28"/>
        <end position="914"/>
    </location>
</feature>
<dbReference type="InterPro" id="IPR037066">
    <property type="entry name" value="Plug_dom_sf"/>
</dbReference>
<keyword evidence="4 6" id="KW-0472">Membrane</keyword>
<feature type="signal peptide" evidence="8">
    <location>
        <begin position="1"/>
        <end position="27"/>
    </location>
</feature>
<dbReference type="GO" id="GO:0009279">
    <property type="term" value="C:cell outer membrane"/>
    <property type="evidence" value="ECO:0007669"/>
    <property type="project" value="UniProtKB-SubCell"/>
</dbReference>
<protein>
    <submittedName>
        <fullName evidence="11">Outer membrane receptor protein involved in Fe transport</fullName>
    </submittedName>
</protein>
<dbReference type="InterPro" id="IPR012910">
    <property type="entry name" value="Plug_dom"/>
</dbReference>
<evidence type="ECO:0000256" key="4">
    <source>
        <dbReference type="ARBA" id="ARBA00023136"/>
    </source>
</evidence>
<comment type="subcellular location">
    <subcellularLocation>
        <location evidence="1 6">Cell outer membrane</location>
    </subcellularLocation>
</comment>
<keyword evidence="2 8" id="KW-0732">Signal</keyword>
<feature type="domain" description="TonB-dependent receptor-like beta-barrel" evidence="9">
    <location>
        <begin position="406"/>
        <end position="816"/>
    </location>
</feature>
<evidence type="ECO:0000256" key="8">
    <source>
        <dbReference type="SAM" id="SignalP"/>
    </source>
</evidence>
<reference evidence="11 12" key="1">
    <citation type="submission" date="2020-08" db="EMBL/GenBank/DDBJ databases">
        <title>Genomic Encyclopedia of Type Strains, Phase IV (KMG-IV): sequencing the most valuable type-strain genomes for metagenomic binning, comparative biology and taxonomic classification.</title>
        <authorList>
            <person name="Goeker M."/>
        </authorList>
    </citation>
    <scope>NUCLEOTIDE SEQUENCE [LARGE SCALE GENOMIC DNA]</scope>
    <source>
        <strain evidence="11 12">DSM 102189</strain>
    </source>
</reference>
<evidence type="ECO:0000256" key="6">
    <source>
        <dbReference type="RuleBase" id="RU003357"/>
    </source>
</evidence>
<dbReference type="PROSITE" id="PS01156">
    <property type="entry name" value="TONB_DEPENDENT_REC_2"/>
    <property type="match status" value="1"/>
</dbReference>
<keyword evidence="5" id="KW-0998">Cell outer membrane</keyword>
<dbReference type="Gene3D" id="2.40.170.20">
    <property type="entry name" value="TonB-dependent receptor, beta-barrel domain"/>
    <property type="match status" value="1"/>
</dbReference>
<name>A0A841L4G5_9SPHN</name>
<evidence type="ECO:0000313" key="11">
    <source>
        <dbReference type="EMBL" id="MBB6227547.1"/>
    </source>
</evidence>
<feature type="domain" description="TonB-dependent receptor plug" evidence="10">
    <location>
        <begin position="87"/>
        <end position="187"/>
    </location>
</feature>
<dbReference type="Pfam" id="PF07715">
    <property type="entry name" value="Plug"/>
    <property type="match status" value="1"/>
</dbReference>
<dbReference type="RefSeq" id="WP_243452771.1">
    <property type="nucleotide sequence ID" value="NZ_JACIIV010000011.1"/>
</dbReference>
<evidence type="ECO:0000256" key="7">
    <source>
        <dbReference type="SAM" id="MobiDB-lite"/>
    </source>
</evidence>
<evidence type="ECO:0000259" key="9">
    <source>
        <dbReference type="Pfam" id="PF00593"/>
    </source>
</evidence>
<keyword evidence="12" id="KW-1185">Reference proteome</keyword>
<dbReference type="PANTHER" id="PTHR40980:SF5">
    <property type="entry name" value="TONB-DEPENDENT RECEPTOR"/>
    <property type="match status" value="1"/>
</dbReference>
<dbReference type="EMBL" id="JACIIV010000011">
    <property type="protein sequence ID" value="MBB6227547.1"/>
    <property type="molecule type" value="Genomic_DNA"/>
</dbReference>
<dbReference type="InterPro" id="IPR010917">
    <property type="entry name" value="TonB_rcpt_CS"/>
</dbReference>
<comment type="caution">
    <text evidence="11">The sequence shown here is derived from an EMBL/GenBank/DDBJ whole genome shotgun (WGS) entry which is preliminary data.</text>
</comment>
<sequence>MMRIETTTSHRAASGLLIMLLASTALASAGRAQGAQPAPAEATTQQVAPGEAPPPADTEEQVDISAPGGGGLDEIVVIGTRIPNVIRSTREVVSVLSQADIARSGEGDIAGALKRVTGLSVVGGKYVYVRGLGERYSLALLNGLPIPSPDPLRRVVPLDLFPTSVLASSVVQKSYSANYPGEFGGGVINLTTRAVPDKPFLTFGGTVGGNTVTTGELGYTYRGGDWDAWGFDDGTRSVPGPLRAAQATGNVIGLGAFSLGELQNIARSFTNSNTSVIQRNSNIPADLGLNFQAGTSFDIGDVRIGIIASAGWENEWQTKAGKQQNALGAGVVGGEEILLINQDFDFLSTEHNIKVNGLIGLGAEFGEHKIRFTNLYVKDVIKEARQQIGVNAADFDGVLLNRTATAFFERQLIDTQAVGEFRFGNLSLDVRGTYANSKRLSPYERGFRYAFSEEFGINDFVNGLQGPGQGATIAFSRLNENVYGAAVDLGYKFETLPVPVRIVAGYAYNDNQRESDFFQYRFQPSDALPIGVIQQRPDFLLSDFNIQTYGIFLTQTNTQPGAARYEASLKVHGGYGQIEVEAADGVQLVAGVRYEKGRQRVIPVDLYNAGFVDVPATQIDRNYWLPAGTATWNFAEDMQLRLSASKTVARPQFRELANQFYFDTDNDRGSFGNPLLVDSQLTNVEGRYEWYFGRDERITLGGFYKKINKPIEIIAFITSDTITTTFGNAPRAQLYGAEVEVQKIFGLDTLSDAAFFQSRRVQLGLNYTFSKSKLQVRQGDTAIDPTFQEVAAGNLFRDGARLTGQSDHIANFQISLQDQDSLSEQTILLNYASDRVSQRGAALLPDLIERPGIRLDFVWRQAIPIAGLNFDLKFEARNLTNTRFQEFQTLNSSRIDYNTYALGRTFQLGASLNF</sequence>
<dbReference type="AlphaFoldDB" id="A0A841L4G5"/>
<dbReference type="InterPro" id="IPR036942">
    <property type="entry name" value="Beta-barrel_TonB_sf"/>
</dbReference>
<dbReference type="SUPFAM" id="SSF56935">
    <property type="entry name" value="Porins"/>
    <property type="match status" value="1"/>
</dbReference>
<keyword evidence="3 6" id="KW-0798">TonB box</keyword>
<accession>A0A841L4G5</accession>
<dbReference type="InterPro" id="IPR000531">
    <property type="entry name" value="Beta-barrel_TonB"/>
</dbReference>